<sequence length="727" mass="79547">MQDRDKNGQSVEDEAARQRRAILEKAMMDDLGTSRVEDLPLEDADGPPRHGRHDRHDGRRPDRLTMPQPAPAVSDFWAEAQRQGVFNDDDALAVKDLDPLGGGRLYATRQQEVAALGNRLIHGIRDHAQRVLNPELESRLAKQYHGRGREIPPNRKINIGKGMKTSALGVLYHEAQPVRQFPPGYQPSTTRPKTQVPVQTLPPSRPPRPSSSTAPRQLVPPKQGLPSSRNGVASGATSTAPRTETSRASSIQARLLSVVQSQTQQAPTQHRSTVAPKASRQNSASSIRQSSAPTVQDSARQQLQNVDLAPLPVTESPLSSPELFNVVFSCEVNFPIPPRAPDRSSVPPRGIIYLSAAERPHLGFFTLTRDGDLDGQWPIASYHYHSIDSTRQLIVIFRAQDGVTRDSRKVNFTSYMDAEDFHKTLKRLQAGEYLEQVNQSSRQVLEHTAQEATHATVEASPTPAPQNPVSGAQAGHASTSDSDIVVSQPYTPNPNTAQAGNQEVLVGTLIDFDTYDDDTSTVQPDYAQSEAAELLSTLDPVDYELENVDNHLEFQQAQAEAAEQNYGIEVVKQEFVDRYRELLQNLIKVLGEQPKNQTNRGASTMIEGLETCVTENAMADQCGLDDTTKRELLREIFGDSESVDADNSTNDIQSASGPPTNLPETPRPPPSTASTTPTSPLAKGAGLYARVFQEEPASFDLSELGSYAFGRDAFYSHSSPSGCLRAS</sequence>
<evidence type="ECO:0000256" key="1">
    <source>
        <dbReference type="SAM" id="MobiDB-lite"/>
    </source>
</evidence>
<feature type="compositionally biased region" description="Basic and acidic residues" evidence="1">
    <location>
        <begin position="54"/>
        <end position="63"/>
    </location>
</feature>
<feature type="compositionally biased region" description="Polar residues" evidence="1">
    <location>
        <begin position="186"/>
        <end position="198"/>
    </location>
</feature>
<proteinExistence type="predicted"/>
<feature type="region of interest" description="Disordered" evidence="1">
    <location>
        <begin position="439"/>
        <end position="501"/>
    </location>
</feature>
<organism evidence="2 3">
    <name type="scientific">Sordaria macrospora</name>
    <dbReference type="NCBI Taxonomy" id="5147"/>
    <lineage>
        <taxon>Eukaryota</taxon>
        <taxon>Fungi</taxon>
        <taxon>Dikarya</taxon>
        <taxon>Ascomycota</taxon>
        <taxon>Pezizomycotina</taxon>
        <taxon>Sordariomycetes</taxon>
        <taxon>Sordariomycetidae</taxon>
        <taxon>Sordariales</taxon>
        <taxon>Sordariaceae</taxon>
        <taxon>Sordaria</taxon>
    </lineage>
</organism>
<dbReference type="VEuPathDB" id="FungiDB:SMAC_05592"/>
<dbReference type="AlphaFoldDB" id="A0A8S8ZIH7"/>
<protein>
    <submittedName>
        <fullName evidence="2">Uncharacterized protein</fullName>
    </submittedName>
</protein>
<gene>
    <name evidence="2" type="ORF">SMACR_05592</name>
</gene>
<name>A0A8S8ZIH7_SORMA</name>
<feature type="compositionally biased region" description="Polar residues" evidence="1">
    <location>
        <begin position="645"/>
        <end position="657"/>
    </location>
</feature>
<dbReference type="EMBL" id="NMPR01000172">
    <property type="protein sequence ID" value="KAA8628636.1"/>
    <property type="molecule type" value="Genomic_DNA"/>
</dbReference>
<feature type="compositionally biased region" description="Polar residues" evidence="1">
    <location>
        <begin position="279"/>
        <end position="300"/>
    </location>
</feature>
<feature type="region of interest" description="Disordered" evidence="1">
    <location>
        <begin position="1"/>
        <end position="69"/>
    </location>
</feature>
<feature type="region of interest" description="Disordered" evidence="1">
    <location>
        <begin position="638"/>
        <end position="682"/>
    </location>
</feature>
<feature type="compositionally biased region" description="Polar residues" evidence="1">
    <location>
        <begin position="488"/>
        <end position="501"/>
    </location>
</feature>
<dbReference type="Proteomes" id="UP000433876">
    <property type="component" value="Unassembled WGS sequence"/>
</dbReference>
<feature type="compositionally biased region" description="Basic and acidic residues" evidence="1">
    <location>
        <begin position="14"/>
        <end position="28"/>
    </location>
</feature>
<feature type="compositionally biased region" description="Polar residues" evidence="1">
    <location>
        <begin position="225"/>
        <end position="272"/>
    </location>
</feature>
<reference evidence="2 3" key="1">
    <citation type="submission" date="2017-07" db="EMBL/GenBank/DDBJ databases">
        <title>Genome sequence of the Sordaria macrospora wild type strain R19027.</title>
        <authorList>
            <person name="Nowrousian M."/>
            <person name="Teichert I."/>
            <person name="Kueck U."/>
        </authorList>
    </citation>
    <scope>NUCLEOTIDE SEQUENCE [LARGE SCALE GENOMIC DNA]</scope>
    <source>
        <strain evidence="2 3">R19027</strain>
        <tissue evidence="2">Mycelium</tissue>
    </source>
</reference>
<accession>A0A8S8ZIH7</accession>
<evidence type="ECO:0000313" key="2">
    <source>
        <dbReference type="EMBL" id="KAA8628636.1"/>
    </source>
</evidence>
<feature type="region of interest" description="Disordered" evidence="1">
    <location>
        <begin position="179"/>
        <end position="300"/>
    </location>
</feature>
<evidence type="ECO:0000313" key="3">
    <source>
        <dbReference type="Proteomes" id="UP000433876"/>
    </source>
</evidence>
<comment type="caution">
    <text evidence="2">The sequence shown here is derived from an EMBL/GenBank/DDBJ whole genome shotgun (WGS) entry which is preliminary data.</text>
</comment>